<evidence type="ECO:0000313" key="4">
    <source>
        <dbReference type="EMBL" id="KAF2440026.1"/>
    </source>
</evidence>
<gene>
    <name evidence="4" type="ORF">P171DRAFT_476392</name>
</gene>
<keyword evidence="2" id="KW-0560">Oxidoreductase</keyword>
<dbReference type="OrthoDB" id="5278911at2759"/>
<feature type="region of interest" description="Disordered" evidence="3">
    <location>
        <begin position="225"/>
        <end position="252"/>
    </location>
</feature>
<evidence type="ECO:0000256" key="3">
    <source>
        <dbReference type="SAM" id="MobiDB-lite"/>
    </source>
</evidence>
<dbReference type="InterPro" id="IPR036188">
    <property type="entry name" value="FAD/NAD-bd_sf"/>
</dbReference>
<evidence type="ECO:0000256" key="1">
    <source>
        <dbReference type="ARBA" id="ARBA00005706"/>
    </source>
</evidence>
<accession>A0A9P4P9M3</accession>
<dbReference type="PANTHER" id="PTHR43747">
    <property type="entry name" value="FAD-BINDING PROTEIN"/>
    <property type="match status" value="1"/>
</dbReference>
<dbReference type="SUPFAM" id="SSF51905">
    <property type="entry name" value="FAD/NAD(P)-binding domain"/>
    <property type="match status" value="1"/>
</dbReference>
<evidence type="ECO:0000256" key="2">
    <source>
        <dbReference type="ARBA" id="ARBA00023002"/>
    </source>
</evidence>
<dbReference type="InterPro" id="IPR050816">
    <property type="entry name" value="Flavin-dep_Halogenase_NPB"/>
</dbReference>
<keyword evidence="5" id="KW-1185">Reference proteome</keyword>
<proteinExistence type="inferred from homology"/>
<organism evidence="4 5">
    <name type="scientific">Karstenula rhodostoma CBS 690.94</name>
    <dbReference type="NCBI Taxonomy" id="1392251"/>
    <lineage>
        <taxon>Eukaryota</taxon>
        <taxon>Fungi</taxon>
        <taxon>Dikarya</taxon>
        <taxon>Ascomycota</taxon>
        <taxon>Pezizomycotina</taxon>
        <taxon>Dothideomycetes</taxon>
        <taxon>Pleosporomycetidae</taxon>
        <taxon>Pleosporales</taxon>
        <taxon>Massarineae</taxon>
        <taxon>Didymosphaeriaceae</taxon>
        <taxon>Karstenula</taxon>
    </lineage>
</organism>
<feature type="compositionally biased region" description="Polar residues" evidence="3">
    <location>
        <begin position="233"/>
        <end position="249"/>
    </location>
</feature>
<sequence>MEAPLLSSAESLLHEEHKPSRDLWTALYTGGLSSSLYFWQKYGLHSSSAPRKAPTTVPPISDAEFLNSQNVQPGVPSSSDVVVVGGGIHSLIYAIHLRLRSQSLFASDPTLHVPSVTVLERLPSPGYKIGESTLTTFGVWLKSAGISTSVVWRLFGAKDGLAFYYLPQDGSWDGVTSFCANGPSGDFVATLQIERKISELLLTLYAQRLGVKVLHGTGVDVPGTPINNDPVKATSSSTVPISKPESSAFRTEPKGGQVKLTNGLDIKTKLLVDATGRFRRFASKQSHSKRFEGFNTDSFWAYFEMTGDESDLPFENYESCHTNHICLAEGWAWLIRLPTWEGSSIPNLTAMINHLLDLNQVNTPSDSYPSMQELAQKFNCKVRWVTSIGYALRNDVVYPPPGELEIYGACEAERKFNWITSKYPRMQAFMDRHRLVKDLYGKNSTWFIRKQLTYSTPIVSGIAKKTEEDEGMVWAAIGDAAGFTNPLYSPGINCNMATSVFLAEKTPFLLSRAMLEKEKILDQYNKFCSERVVNLHRMNKYNYVLMQSPRTGPLGPLWQYLSGTGNALWRRSSEFVSIDRVAEFVTTWDWGSQHPEYTMFAKEAIRLLGNRLSDGPPGEARVEEVLRLSEEMLARAKQSGKYVNRWAGLFSWYDDELRFDASKKGRDKLAVRCEECGNWRILTGVSTRCCTCGIVCKEVDILRYDDARGGN</sequence>
<dbReference type="EMBL" id="MU001508">
    <property type="protein sequence ID" value="KAF2440026.1"/>
    <property type="molecule type" value="Genomic_DNA"/>
</dbReference>
<evidence type="ECO:0008006" key="6">
    <source>
        <dbReference type="Google" id="ProtNLM"/>
    </source>
</evidence>
<comment type="similarity">
    <text evidence="1">Belongs to the flavin-dependent halogenase family.</text>
</comment>
<evidence type="ECO:0000313" key="5">
    <source>
        <dbReference type="Proteomes" id="UP000799764"/>
    </source>
</evidence>
<dbReference type="PANTHER" id="PTHR43747:SF5">
    <property type="entry name" value="FAD-BINDING DOMAIN-CONTAINING PROTEIN"/>
    <property type="match status" value="1"/>
</dbReference>
<dbReference type="Gene3D" id="3.50.50.60">
    <property type="entry name" value="FAD/NAD(P)-binding domain"/>
    <property type="match status" value="1"/>
</dbReference>
<dbReference type="Proteomes" id="UP000799764">
    <property type="component" value="Unassembled WGS sequence"/>
</dbReference>
<dbReference type="GO" id="GO:0016491">
    <property type="term" value="F:oxidoreductase activity"/>
    <property type="evidence" value="ECO:0007669"/>
    <property type="project" value="UniProtKB-KW"/>
</dbReference>
<protein>
    <recommendedName>
        <fullName evidence="6">FAD/NAD(P)-binding domain-containing protein</fullName>
    </recommendedName>
</protein>
<reference evidence="4" key="1">
    <citation type="journal article" date="2020" name="Stud. Mycol.">
        <title>101 Dothideomycetes genomes: a test case for predicting lifestyles and emergence of pathogens.</title>
        <authorList>
            <person name="Haridas S."/>
            <person name="Albert R."/>
            <person name="Binder M."/>
            <person name="Bloem J."/>
            <person name="Labutti K."/>
            <person name="Salamov A."/>
            <person name="Andreopoulos B."/>
            <person name="Baker S."/>
            <person name="Barry K."/>
            <person name="Bills G."/>
            <person name="Bluhm B."/>
            <person name="Cannon C."/>
            <person name="Castanera R."/>
            <person name="Culley D."/>
            <person name="Daum C."/>
            <person name="Ezra D."/>
            <person name="Gonzalez J."/>
            <person name="Henrissat B."/>
            <person name="Kuo A."/>
            <person name="Liang C."/>
            <person name="Lipzen A."/>
            <person name="Lutzoni F."/>
            <person name="Magnuson J."/>
            <person name="Mondo S."/>
            <person name="Nolan M."/>
            <person name="Ohm R."/>
            <person name="Pangilinan J."/>
            <person name="Park H.-J."/>
            <person name="Ramirez L."/>
            <person name="Alfaro M."/>
            <person name="Sun H."/>
            <person name="Tritt A."/>
            <person name="Yoshinaga Y."/>
            <person name="Zwiers L.-H."/>
            <person name="Turgeon B."/>
            <person name="Goodwin S."/>
            <person name="Spatafora J."/>
            <person name="Crous P."/>
            <person name="Grigoriev I."/>
        </authorList>
    </citation>
    <scope>NUCLEOTIDE SEQUENCE</scope>
    <source>
        <strain evidence="4">CBS 690.94</strain>
    </source>
</reference>
<dbReference type="AlphaFoldDB" id="A0A9P4P9M3"/>
<comment type="caution">
    <text evidence="4">The sequence shown here is derived from an EMBL/GenBank/DDBJ whole genome shotgun (WGS) entry which is preliminary data.</text>
</comment>
<name>A0A9P4P9M3_9PLEO</name>